<comment type="subunit">
    <text evidence="5">Binds PPP1CA and actin.</text>
</comment>
<accession>A0A3B5K1A7</accession>
<dbReference type="GeneTree" id="ENSGT00940000157628"/>
<name>A0A3B5K1A7_TAKRU</name>
<keyword evidence="3 5" id="KW-0009">Actin-binding</keyword>
<keyword evidence="8" id="KW-1185">Reference proteome</keyword>
<dbReference type="GO" id="GO:0030036">
    <property type="term" value="P:actin cytoskeleton organization"/>
    <property type="evidence" value="ECO:0007669"/>
    <property type="project" value="TreeGrafter"/>
</dbReference>
<feature type="region of interest" description="Disordered" evidence="6">
    <location>
        <begin position="148"/>
        <end position="422"/>
    </location>
</feature>
<evidence type="ECO:0000256" key="4">
    <source>
        <dbReference type="PROSITE-ProRule" id="PRU00401"/>
    </source>
</evidence>
<dbReference type="Gene3D" id="6.10.140.1750">
    <property type="match status" value="1"/>
</dbReference>
<feature type="compositionally biased region" description="Acidic residues" evidence="6">
    <location>
        <begin position="1"/>
        <end position="16"/>
    </location>
</feature>
<feature type="compositionally biased region" description="Polar residues" evidence="6">
    <location>
        <begin position="199"/>
        <end position="212"/>
    </location>
</feature>
<feature type="region of interest" description="Disordered" evidence="6">
    <location>
        <begin position="443"/>
        <end position="462"/>
    </location>
</feature>
<feature type="repeat" description="RPEL" evidence="4">
    <location>
        <begin position="117"/>
        <end position="142"/>
    </location>
</feature>
<dbReference type="SMART" id="SM00707">
    <property type="entry name" value="RPEL"/>
    <property type="match status" value="4"/>
</dbReference>
<feature type="repeat" description="RPEL" evidence="4">
    <location>
        <begin position="468"/>
        <end position="493"/>
    </location>
</feature>
<dbReference type="PANTHER" id="PTHR12751">
    <property type="entry name" value="PHOSPHATASE AND ACTIN REGULATOR PHACTR"/>
    <property type="match status" value="1"/>
</dbReference>
<feature type="repeat" description="RPEL" evidence="4">
    <location>
        <begin position="430"/>
        <end position="455"/>
    </location>
</feature>
<feature type="compositionally biased region" description="Basic and acidic residues" evidence="6">
    <location>
        <begin position="162"/>
        <end position="189"/>
    </location>
</feature>
<evidence type="ECO:0000313" key="8">
    <source>
        <dbReference type="Proteomes" id="UP000005226"/>
    </source>
</evidence>
<dbReference type="Proteomes" id="UP000005226">
    <property type="component" value="Chromosome 4"/>
</dbReference>
<dbReference type="Pfam" id="PF02755">
    <property type="entry name" value="RPEL"/>
    <property type="match status" value="4"/>
</dbReference>
<reference evidence="7" key="2">
    <citation type="submission" date="2025-08" db="UniProtKB">
        <authorList>
            <consortium name="Ensembl"/>
        </authorList>
    </citation>
    <scope>IDENTIFICATION</scope>
</reference>
<comment type="similarity">
    <text evidence="1 5">Belongs to the phosphatase and actin regulator family.</text>
</comment>
<feature type="compositionally biased region" description="Basic and acidic residues" evidence="6">
    <location>
        <begin position="348"/>
        <end position="358"/>
    </location>
</feature>
<evidence type="ECO:0000256" key="6">
    <source>
        <dbReference type="SAM" id="MobiDB-lite"/>
    </source>
</evidence>
<evidence type="ECO:0000256" key="5">
    <source>
        <dbReference type="RuleBase" id="RU301113"/>
    </source>
</evidence>
<evidence type="ECO:0000313" key="7">
    <source>
        <dbReference type="Ensembl" id="ENSTRUP00000049130.2"/>
    </source>
</evidence>
<evidence type="ECO:0000256" key="1">
    <source>
        <dbReference type="ARBA" id="ARBA00009795"/>
    </source>
</evidence>
<evidence type="ECO:0000256" key="3">
    <source>
        <dbReference type="ARBA" id="ARBA00023203"/>
    </source>
</evidence>
<dbReference type="PANTHER" id="PTHR12751:SF5">
    <property type="entry name" value="PHOSPHATASE AND ACTIN REGULATOR 2"/>
    <property type="match status" value="1"/>
</dbReference>
<feature type="compositionally biased region" description="Basic and acidic residues" evidence="6">
    <location>
        <begin position="226"/>
        <end position="237"/>
    </location>
</feature>
<reference evidence="7 8" key="1">
    <citation type="journal article" date="2011" name="Genome Biol. Evol.">
        <title>Integration of the genetic map and genome assembly of fugu facilitates insights into distinct features of genome evolution in teleosts and mammals.</title>
        <authorList>
            <person name="Kai W."/>
            <person name="Kikuchi K."/>
            <person name="Tohari S."/>
            <person name="Chew A.K."/>
            <person name="Tay A."/>
            <person name="Fujiwara A."/>
            <person name="Hosoya S."/>
            <person name="Suetake H."/>
            <person name="Naruse K."/>
            <person name="Brenner S."/>
            <person name="Suzuki Y."/>
            <person name="Venkatesh B."/>
        </authorList>
    </citation>
    <scope>NUCLEOTIDE SEQUENCE [LARGE SCALE GENOMIC DNA]</scope>
</reference>
<feature type="compositionally biased region" description="Acidic residues" evidence="6">
    <location>
        <begin position="406"/>
        <end position="417"/>
    </location>
</feature>
<protein>
    <recommendedName>
        <fullName evidence="5">Phosphatase and actin regulator</fullName>
    </recommendedName>
</protein>
<proteinExistence type="inferred from homology"/>
<feature type="repeat" description="RPEL" evidence="4">
    <location>
        <begin position="506"/>
        <end position="531"/>
    </location>
</feature>
<dbReference type="GeneID" id="101075955"/>
<dbReference type="PROSITE" id="PS51073">
    <property type="entry name" value="RPEL"/>
    <property type="match status" value="4"/>
</dbReference>
<dbReference type="RefSeq" id="XP_011601327.2">
    <property type="nucleotide sequence ID" value="XM_011603025.2"/>
</dbReference>
<feature type="compositionally biased region" description="Polar residues" evidence="6">
    <location>
        <begin position="148"/>
        <end position="160"/>
    </location>
</feature>
<sequence length="587" mass="66236">MDTELTEEATMEEEDGDNHPKMRNPPLWPQRRRRSKSDSFGFRSNVLCRLRLARSVDALEKSSSLSSSDLVVDSAANTQNSHAARQQRGKLSSLGKLFKPWKWRKKKTSDKFQDLSKVLERKISTRQTREELIQKGVLILDQDETITTENQNGHATSSGTSEEVKVHVESSEMEEQDRASDSSSKENKTAKSSHPKKTGCTTKNTSSSTLHSRGTKNAADAVAQNNRKDARTNRKSDPPTAAAAQKTSETSGQPADLRSSPRLSHGISTSLNDKEGLQGASGLESCSKVSVPSGETHSSGAPESQGVAPDIKNATEDNSCSRGELDFSSRGEKPLRTRCEAGEDQIQSEEKAPSDESSLRSAECQPERPQGLSVKTECAEVTIIPNRPRDSQTSDSDSDGPILYRDEEEEEEEEDEYTNSSLAMKIRRRDTLNIKLGNRPSKRELEEKNILPRSSETERHELRQQIGCKLVRRLSQRPTTEELEQRNILRQKNEAEEQEAKQEIKRRLSRKLSVRPTVAELVARRILRFNEYVEVTDAKDYDRRADKPWTRLTPADKAAIRKELNEFKSREMEVHEDSKHFTRFHRP</sequence>
<feature type="compositionally biased region" description="Basic and acidic residues" evidence="6">
    <location>
        <begin position="323"/>
        <end position="341"/>
    </location>
</feature>
<feature type="region of interest" description="Disordered" evidence="6">
    <location>
        <begin position="1"/>
        <end position="38"/>
    </location>
</feature>
<reference evidence="7" key="3">
    <citation type="submission" date="2025-09" db="UniProtKB">
        <authorList>
            <consortium name="Ensembl"/>
        </authorList>
    </citation>
    <scope>IDENTIFICATION</scope>
</reference>
<dbReference type="Gene3D" id="6.10.140.2130">
    <property type="match status" value="1"/>
</dbReference>
<dbReference type="AlphaFoldDB" id="A0A3B5K1A7"/>
<feature type="compositionally biased region" description="Polar residues" evidence="6">
    <location>
        <begin position="287"/>
        <end position="302"/>
    </location>
</feature>
<dbReference type="GO" id="GO:0004864">
    <property type="term" value="F:protein phosphatase inhibitor activity"/>
    <property type="evidence" value="ECO:0007669"/>
    <property type="project" value="UniProtKB-UniRule"/>
</dbReference>
<gene>
    <name evidence="7" type="primary">phactr2</name>
</gene>
<dbReference type="Ensembl" id="ENSTRUT00000050577.2">
    <property type="protein sequence ID" value="ENSTRUP00000049130.2"/>
    <property type="gene ID" value="ENSTRUG00000005587.3"/>
</dbReference>
<evidence type="ECO:0000256" key="2">
    <source>
        <dbReference type="ARBA" id="ARBA00022737"/>
    </source>
</evidence>
<organism evidence="7 8">
    <name type="scientific">Takifugu rubripes</name>
    <name type="common">Japanese pufferfish</name>
    <name type="synonym">Fugu rubripes</name>
    <dbReference type="NCBI Taxonomy" id="31033"/>
    <lineage>
        <taxon>Eukaryota</taxon>
        <taxon>Metazoa</taxon>
        <taxon>Chordata</taxon>
        <taxon>Craniata</taxon>
        <taxon>Vertebrata</taxon>
        <taxon>Euteleostomi</taxon>
        <taxon>Actinopterygii</taxon>
        <taxon>Neopterygii</taxon>
        <taxon>Teleostei</taxon>
        <taxon>Neoteleostei</taxon>
        <taxon>Acanthomorphata</taxon>
        <taxon>Eupercaria</taxon>
        <taxon>Tetraodontiformes</taxon>
        <taxon>Tetradontoidea</taxon>
        <taxon>Tetraodontidae</taxon>
        <taxon>Takifugu</taxon>
    </lineage>
</organism>
<dbReference type="InterPro" id="IPR004018">
    <property type="entry name" value="RPEL_repeat"/>
</dbReference>
<dbReference type="GO" id="GO:0003779">
    <property type="term" value="F:actin binding"/>
    <property type="evidence" value="ECO:0007669"/>
    <property type="project" value="UniProtKB-KW"/>
</dbReference>
<keyword evidence="2 5" id="KW-0677">Repeat</keyword>